<dbReference type="InterPro" id="IPR001623">
    <property type="entry name" value="DnaJ_domain"/>
</dbReference>
<evidence type="ECO:0000256" key="1">
    <source>
        <dbReference type="SAM" id="Coils"/>
    </source>
</evidence>
<gene>
    <name evidence="3" type="ORF">LY90DRAFT_524108</name>
</gene>
<dbReference type="PRINTS" id="PR00625">
    <property type="entry name" value="JDOMAIN"/>
</dbReference>
<dbReference type="EMBL" id="MCOG01000175">
    <property type="protein sequence ID" value="ORY30269.1"/>
    <property type="molecule type" value="Genomic_DNA"/>
</dbReference>
<proteinExistence type="predicted"/>
<dbReference type="Pfam" id="PF00226">
    <property type="entry name" value="DnaJ"/>
    <property type="match status" value="1"/>
</dbReference>
<name>A0A1Y2B5Z5_9FUNG</name>
<accession>A0A1Y2B5Z5</accession>
<reference evidence="3 4" key="1">
    <citation type="submission" date="2016-08" db="EMBL/GenBank/DDBJ databases">
        <title>A Parts List for Fungal Cellulosomes Revealed by Comparative Genomics.</title>
        <authorList>
            <consortium name="DOE Joint Genome Institute"/>
            <person name="Haitjema C.H."/>
            <person name="Gilmore S.P."/>
            <person name="Henske J.K."/>
            <person name="Solomon K.V."/>
            <person name="De Groot R."/>
            <person name="Kuo A."/>
            <person name="Mondo S.J."/>
            <person name="Salamov A.A."/>
            <person name="Labutti K."/>
            <person name="Zhao Z."/>
            <person name="Chiniquy J."/>
            <person name="Barry K."/>
            <person name="Brewer H.M."/>
            <person name="Purvine S.O."/>
            <person name="Wright A.T."/>
            <person name="Boxma B."/>
            <person name="Van Alen T."/>
            <person name="Hackstein J.H."/>
            <person name="Baker S.E."/>
            <person name="Grigoriev I.V."/>
            <person name="O'Malley M.A."/>
        </authorList>
    </citation>
    <scope>NUCLEOTIDE SEQUENCE [LARGE SCALE GENOMIC DNA]</scope>
    <source>
        <strain evidence="3 4">G1</strain>
    </source>
</reference>
<dbReference type="Gene3D" id="1.10.287.110">
    <property type="entry name" value="DnaJ domain"/>
    <property type="match status" value="1"/>
</dbReference>
<dbReference type="PROSITE" id="PS50076">
    <property type="entry name" value="DNAJ_2"/>
    <property type="match status" value="1"/>
</dbReference>
<dbReference type="PROSITE" id="PS00636">
    <property type="entry name" value="DNAJ_1"/>
    <property type="match status" value="1"/>
</dbReference>
<comment type="caution">
    <text evidence="3">The sequence shown here is derived from an EMBL/GenBank/DDBJ whole genome shotgun (WGS) entry which is preliminary data.</text>
</comment>
<evidence type="ECO:0000313" key="4">
    <source>
        <dbReference type="Proteomes" id="UP000193920"/>
    </source>
</evidence>
<evidence type="ECO:0000313" key="3">
    <source>
        <dbReference type="EMBL" id="ORY30269.1"/>
    </source>
</evidence>
<dbReference type="InterPro" id="IPR036869">
    <property type="entry name" value="J_dom_sf"/>
</dbReference>
<dbReference type="Pfam" id="PF14308">
    <property type="entry name" value="DnaJ-X"/>
    <property type="match status" value="1"/>
</dbReference>
<dbReference type="InterPro" id="IPR026894">
    <property type="entry name" value="DnaJ_X"/>
</dbReference>
<dbReference type="InterPro" id="IPR018253">
    <property type="entry name" value="DnaJ_domain_CS"/>
</dbReference>
<dbReference type="SUPFAM" id="SSF46565">
    <property type="entry name" value="Chaperone J-domain"/>
    <property type="match status" value="1"/>
</dbReference>
<protein>
    <submittedName>
        <fullName evidence="3">DnaJ-domain-containing protein</fullName>
    </submittedName>
</protein>
<dbReference type="Proteomes" id="UP000193920">
    <property type="component" value="Unassembled WGS sequence"/>
</dbReference>
<keyword evidence="4" id="KW-1185">Reference proteome</keyword>
<organism evidence="3 4">
    <name type="scientific">Neocallimastix californiae</name>
    <dbReference type="NCBI Taxonomy" id="1754190"/>
    <lineage>
        <taxon>Eukaryota</taxon>
        <taxon>Fungi</taxon>
        <taxon>Fungi incertae sedis</taxon>
        <taxon>Chytridiomycota</taxon>
        <taxon>Chytridiomycota incertae sedis</taxon>
        <taxon>Neocallimastigomycetes</taxon>
        <taxon>Neocallimastigales</taxon>
        <taxon>Neocallimastigaceae</taxon>
        <taxon>Neocallimastix</taxon>
    </lineage>
</organism>
<dbReference type="CDD" id="cd06257">
    <property type="entry name" value="DnaJ"/>
    <property type="match status" value="1"/>
</dbReference>
<feature type="coiled-coil region" evidence="1">
    <location>
        <begin position="235"/>
        <end position="262"/>
    </location>
</feature>
<keyword evidence="1" id="KW-0175">Coiled coil</keyword>
<dbReference type="AlphaFoldDB" id="A0A1Y2B5Z5"/>
<dbReference type="PANTHER" id="PTHR44924:SF1">
    <property type="entry name" value="DNAJ SUBFAMILY A MEMBER 2"/>
    <property type="match status" value="1"/>
</dbReference>
<feature type="domain" description="J" evidence="2">
    <location>
        <begin position="1"/>
        <end position="43"/>
    </location>
</feature>
<dbReference type="OrthoDB" id="552049at2759"/>
<evidence type="ECO:0000259" key="2">
    <source>
        <dbReference type="PROSITE" id="PS50076"/>
    </source>
</evidence>
<dbReference type="STRING" id="1754190.A0A1Y2B5Z5"/>
<sequence>MALKYHPDKNLNDAEAGEKFKKVSEAYQILSDPDLRANYNKYGKSDANNELFSDPSEFFKQQFGGEKFSDLIGDISIFNDLSSAVAEPTNKTPAETEEEYQKRQLEREKRVSSLSTKLIERLSTYTHSFPLDESTNKSMNVDLKVVSQNAMAILKDIMTAEAEELKKENYGVELLHAIGYIYRNKAEQAIAQHDVDNGAIHRKLFGYTSKFSSLVREKGHIFSETVGTLKTAIDLQQSFNKLQEAEKNEATLSQEEQERKAKLEVEAANKGMETVWRGSKLEIESILREVCDNVLFDQGASPELRRRRADALLTIGDVFMAVKPDPNAPTSSFPVSMPF</sequence>
<dbReference type="PANTHER" id="PTHR44924">
    <property type="entry name" value="DNAJ SUBFAMILY A MEMBER 2"/>
    <property type="match status" value="1"/>
</dbReference>
<dbReference type="SMART" id="SM00271">
    <property type="entry name" value="DnaJ"/>
    <property type="match status" value="1"/>
</dbReference>